<dbReference type="Gene3D" id="3.40.50.300">
    <property type="entry name" value="P-loop containing nucleotide triphosphate hydrolases"/>
    <property type="match status" value="1"/>
</dbReference>
<keyword evidence="5" id="KW-1185">Reference proteome</keyword>
<dbReference type="Proteomes" id="UP001596138">
    <property type="component" value="Unassembled WGS sequence"/>
</dbReference>
<dbReference type="Pfam" id="PF00005">
    <property type="entry name" value="ABC_tran"/>
    <property type="match status" value="1"/>
</dbReference>
<keyword evidence="1" id="KW-0547">Nucleotide-binding</keyword>
<dbReference type="InterPro" id="IPR015854">
    <property type="entry name" value="ABC_transpr_LolD-like"/>
</dbReference>
<keyword evidence="2 4" id="KW-0067">ATP-binding</keyword>
<feature type="domain" description="ABC transporter" evidence="3">
    <location>
        <begin position="15"/>
        <end position="253"/>
    </location>
</feature>
<dbReference type="InterPro" id="IPR027417">
    <property type="entry name" value="P-loop_NTPase"/>
</dbReference>
<evidence type="ECO:0000256" key="1">
    <source>
        <dbReference type="ARBA" id="ARBA00022741"/>
    </source>
</evidence>
<protein>
    <submittedName>
        <fullName evidence="4">ABC transporter ATP-binding protein</fullName>
    </submittedName>
</protein>
<dbReference type="PANTHER" id="PTHR24220">
    <property type="entry name" value="IMPORT ATP-BINDING PROTEIN"/>
    <property type="match status" value="1"/>
</dbReference>
<reference evidence="5" key="1">
    <citation type="journal article" date="2019" name="Int. J. Syst. Evol. Microbiol.">
        <title>The Global Catalogue of Microorganisms (GCM) 10K type strain sequencing project: providing services to taxonomists for standard genome sequencing and annotation.</title>
        <authorList>
            <consortium name="The Broad Institute Genomics Platform"/>
            <consortium name="The Broad Institute Genome Sequencing Center for Infectious Disease"/>
            <person name="Wu L."/>
            <person name="Ma J."/>
        </authorList>
    </citation>
    <scope>NUCLEOTIDE SEQUENCE [LARGE SCALE GENOMIC DNA]</scope>
    <source>
        <strain evidence="5">CGMCC 4.7317</strain>
    </source>
</reference>
<name>A0ABW1SZ06_9ACTN</name>
<dbReference type="GO" id="GO:0005524">
    <property type="term" value="F:ATP binding"/>
    <property type="evidence" value="ECO:0007669"/>
    <property type="project" value="UniProtKB-KW"/>
</dbReference>
<gene>
    <name evidence="4" type="ORF">ACFQGU_06365</name>
</gene>
<dbReference type="PROSITE" id="PS50893">
    <property type="entry name" value="ABC_TRANSPORTER_2"/>
    <property type="match status" value="1"/>
</dbReference>
<evidence type="ECO:0000256" key="2">
    <source>
        <dbReference type="ARBA" id="ARBA00022840"/>
    </source>
</evidence>
<organism evidence="4 5">
    <name type="scientific">Longivirga aurantiaca</name>
    <dbReference type="NCBI Taxonomy" id="1837743"/>
    <lineage>
        <taxon>Bacteria</taxon>
        <taxon>Bacillati</taxon>
        <taxon>Actinomycetota</taxon>
        <taxon>Actinomycetes</taxon>
        <taxon>Sporichthyales</taxon>
        <taxon>Sporichthyaceae</taxon>
        <taxon>Longivirga</taxon>
    </lineage>
</organism>
<sequence>MTTTTLETGLSLHCERVGHVYSTPTGDTVALQDVTLTVRAGETIAVLGPSGSGKSTLLAVIAGLLAPTSGQVWVGGDEMTAMSERELLMLRAHRLGVVVQDPSRNLLPYGTAEDNVRFAQRGVRGFRRASLPTPAVLLHALGLTHLAGRAVGGFSGGEQQRLAVAMGMATSPGLLLVDEPTSQLDKANRDAVVELIAAVGRQFGTTVVVVTHDPEVAERLGRTITITQGRADDETQHWQQHVDVDLDGRVQLPDDVLRMLPPGSRVRVVRRPDGVELVREDETEGGR</sequence>
<evidence type="ECO:0000259" key="3">
    <source>
        <dbReference type="PROSITE" id="PS50893"/>
    </source>
</evidence>
<dbReference type="RefSeq" id="WP_386764841.1">
    <property type="nucleotide sequence ID" value="NZ_JBHSTI010000008.1"/>
</dbReference>
<dbReference type="InterPro" id="IPR003593">
    <property type="entry name" value="AAA+_ATPase"/>
</dbReference>
<evidence type="ECO:0000313" key="5">
    <source>
        <dbReference type="Proteomes" id="UP001596138"/>
    </source>
</evidence>
<dbReference type="SUPFAM" id="SSF52540">
    <property type="entry name" value="P-loop containing nucleoside triphosphate hydrolases"/>
    <property type="match status" value="1"/>
</dbReference>
<evidence type="ECO:0000313" key="4">
    <source>
        <dbReference type="EMBL" id="MFC6237494.1"/>
    </source>
</evidence>
<dbReference type="InterPro" id="IPR017871">
    <property type="entry name" value="ABC_transporter-like_CS"/>
</dbReference>
<comment type="caution">
    <text evidence="4">The sequence shown here is derived from an EMBL/GenBank/DDBJ whole genome shotgun (WGS) entry which is preliminary data.</text>
</comment>
<dbReference type="EMBL" id="JBHSTI010000008">
    <property type="protein sequence ID" value="MFC6237494.1"/>
    <property type="molecule type" value="Genomic_DNA"/>
</dbReference>
<dbReference type="PROSITE" id="PS00211">
    <property type="entry name" value="ABC_TRANSPORTER_1"/>
    <property type="match status" value="1"/>
</dbReference>
<dbReference type="InterPro" id="IPR003439">
    <property type="entry name" value="ABC_transporter-like_ATP-bd"/>
</dbReference>
<proteinExistence type="predicted"/>
<dbReference type="SMART" id="SM00382">
    <property type="entry name" value="AAA"/>
    <property type="match status" value="1"/>
</dbReference>
<accession>A0ABW1SZ06</accession>